<gene>
    <name evidence="1" type="ORF">L211DRAFT_900886</name>
</gene>
<dbReference type="Proteomes" id="UP000267821">
    <property type="component" value="Unassembled WGS sequence"/>
</dbReference>
<protein>
    <recommendedName>
        <fullName evidence="3">DDE-1 domain-containing protein</fullName>
    </recommendedName>
</protein>
<dbReference type="AlphaFoldDB" id="A0A3N4LTG6"/>
<proteinExistence type="predicted"/>
<evidence type="ECO:0008006" key="3">
    <source>
        <dbReference type="Google" id="ProtNLM"/>
    </source>
</evidence>
<dbReference type="EMBL" id="ML121535">
    <property type="protein sequence ID" value="RPB26187.1"/>
    <property type="molecule type" value="Genomic_DNA"/>
</dbReference>
<keyword evidence="2" id="KW-1185">Reference proteome</keyword>
<dbReference type="InParanoid" id="A0A3N4LTG6"/>
<organism evidence="1 2">
    <name type="scientific">Terfezia boudieri ATCC MYA-4762</name>
    <dbReference type="NCBI Taxonomy" id="1051890"/>
    <lineage>
        <taxon>Eukaryota</taxon>
        <taxon>Fungi</taxon>
        <taxon>Dikarya</taxon>
        <taxon>Ascomycota</taxon>
        <taxon>Pezizomycotina</taxon>
        <taxon>Pezizomycetes</taxon>
        <taxon>Pezizales</taxon>
        <taxon>Pezizaceae</taxon>
        <taxon>Terfezia</taxon>
    </lineage>
</organism>
<reference evidence="1 2" key="1">
    <citation type="journal article" date="2018" name="Nat. Ecol. Evol.">
        <title>Pezizomycetes genomes reveal the molecular basis of ectomycorrhizal truffle lifestyle.</title>
        <authorList>
            <person name="Murat C."/>
            <person name="Payen T."/>
            <person name="Noel B."/>
            <person name="Kuo A."/>
            <person name="Morin E."/>
            <person name="Chen J."/>
            <person name="Kohler A."/>
            <person name="Krizsan K."/>
            <person name="Balestrini R."/>
            <person name="Da Silva C."/>
            <person name="Montanini B."/>
            <person name="Hainaut M."/>
            <person name="Levati E."/>
            <person name="Barry K.W."/>
            <person name="Belfiori B."/>
            <person name="Cichocki N."/>
            <person name="Clum A."/>
            <person name="Dockter R.B."/>
            <person name="Fauchery L."/>
            <person name="Guy J."/>
            <person name="Iotti M."/>
            <person name="Le Tacon F."/>
            <person name="Lindquist E.A."/>
            <person name="Lipzen A."/>
            <person name="Malagnac F."/>
            <person name="Mello A."/>
            <person name="Molinier V."/>
            <person name="Miyauchi S."/>
            <person name="Poulain J."/>
            <person name="Riccioni C."/>
            <person name="Rubini A."/>
            <person name="Sitrit Y."/>
            <person name="Splivallo R."/>
            <person name="Traeger S."/>
            <person name="Wang M."/>
            <person name="Zifcakova L."/>
            <person name="Wipf D."/>
            <person name="Zambonelli A."/>
            <person name="Paolocci F."/>
            <person name="Nowrousian M."/>
            <person name="Ottonello S."/>
            <person name="Baldrian P."/>
            <person name="Spatafora J.W."/>
            <person name="Henrissat B."/>
            <person name="Nagy L.G."/>
            <person name="Aury J.M."/>
            <person name="Wincker P."/>
            <person name="Grigoriev I.V."/>
            <person name="Bonfante P."/>
            <person name="Martin F.M."/>
        </authorList>
    </citation>
    <scope>NUCLEOTIDE SEQUENCE [LARGE SCALE GENOMIC DNA]</scope>
    <source>
        <strain evidence="1 2">ATCC MYA-4762</strain>
    </source>
</reference>
<accession>A0A3N4LTG6</accession>
<evidence type="ECO:0000313" key="1">
    <source>
        <dbReference type="EMBL" id="RPB26187.1"/>
    </source>
</evidence>
<evidence type="ECO:0000313" key="2">
    <source>
        <dbReference type="Proteomes" id="UP000267821"/>
    </source>
</evidence>
<dbReference type="STRING" id="1051890.A0A3N4LTG6"/>
<dbReference type="OrthoDB" id="4479198at2759"/>
<sequence length="181" mass="20815">MLLSGWSEQSGIEYQSMTMSFKIATENLMAELATVPHEEDYADFVGIEWMDSESEAPPWSTGKKKRGEGGDFDEKLILGIRQELREVLDDFPLRDVFNCDEVSSFNLQFTEYFLIEQCGKRQTLLFLTMNTDGFEKRKVMVICRTKTPVCFRQAKINPQNLPVVYHKTGCEARFGMIPRSS</sequence>
<name>A0A3N4LTG6_9PEZI</name>